<dbReference type="AlphaFoldDB" id="A0A8S0ZTL2"/>
<feature type="region of interest" description="Disordered" evidence="1">
    <location>
        <begin position="625"/>
        <end position="664"/>
    </location>
</feature>
<feature type="region of interest" description="Disordered" evidence="1">
    <location>
        <begin position="85"/>
        <end position="189"/>
    </location>
</feature>
<accession>A0A8S0ZTL2</accession>
<dbReference type="Proteomes" id="UP000494106">
    <property type="component" value="Unassembled WGS sequence"/>
</dbReference>
<organism evidence="2 3">
    <name type="scientific">Arctia plantaginis</name>
    <name type="common">Wood tiger moth</name>
    <name type="synonym">Phalaena plantaginis</name>
    <dbReference type="NCBI Taxonomy" id="874455"/>
    <lineage>
        <taxon>Eukaryota</taxon>
        <taxon>Metazoa</taxon>
        <taxon>Ecdysozoa</taxon>
        <taxon>Arthropoda</taxon>
        <taxon>Hexapoda</taxon>
        <taxon>Insecta</taxon>
        <taxon>Pterygota</taxon>
        <taxon>Neoptera</taxon>
        <taxon>Endopterygota</taxon>
        <taxon>Lepidoptera</taxon>
        <taxon>Glossata</taxon>
        <taxon>Ditrysia</taxon>
        <taxon>Noctuoidea</taxon>
        <taxon>Erebidae</taxon>
        <taxon>Arctiinae</taxon>
        <taxon>Arctia</taxon>
    </lineage>
</organism>
<evidence type="ECO:0000313" key="2">
    <source>
        <dbReference type="EMBL" id="CAB3236449.1"/>
    </source>
</evidence>
<feature type="compositionally biased region" description="Low complexity" evidence="1">
    <location>
        <begin position="416"/>
        <end position="426"/>
    </location>
</feature>
<name>A0A8S0ZTL2_ARCPL</name>
<protein>
    <submittedName>
        <fullName evidence="2">Uncharacterized protein</fullName>
    </submittedName>
</protein>
<feature type="compositionally biased region" description="Basic and acidic residues" evidence="1">
    <location>
        <begin position="898"/>
        <end position="943"/>
    </location>
</feature>
<keyword evidence="3" id="KW-1185">Reference proteome</keyword>
<evidence type="ECO:0000256" key="1">
    <source>
        <dbReference type="SAM" id="MobiDB-lite"/>
    </source>
</evidence>
<dbReference type="EMBL" id="CADEBC010000487">
    <property type="protein sequence ID" value="CAB3236449.1"/>
    <property type="molecule type" value="Genomic_DNA"/>
</dbReference>
<feature type="compositionally biased region" description="Basic and acidic residues" evidence="1">
    <location>
        <begin position="951"/>
        <end position="960"/>
    </location>
</feature>
<sequence>MEVADQWRRQWAGTAEYGKVTEGGVTRRVARAMEVLHASGPGARVRVMRAAYHSSAGPGAPAESFMLHSSRRVISSGFNFLESPSLPTKPLEISSTPLEITPDSNGETENYKVTEPDDLEISEPSKWKGSTRGSSIRMPSEESSSTDNASIIDLDSRNRNLHRKYSYDSESSEIQFRSRSNSRNSQLLDAPTTLSTLKYKSLLNNSNEWNMRRKSYSFEDTSPINETILHNNATLAMESSTDSGICKSTEIVNDDNSHIKHFDNDERKTEDKEESFRDWLTKNRQNSQYKGTKFKTYRDHDIVIEDPKENNIALQSSGKLSITLPITIEGDHDSNSRKFQTNEDIDKRVKKVEFCKTEVHFAAESGTVNIIATDNKPPPSSDFRKRRNAFVPLQDMMDRPITLFGEKPNVIPNGASTSSNQSNSDYSESDENTAATKSILKNKIPKPKPYLLGENMDFGISSEVANKNTSKAMLSAVSLVNQQMESEKQYKGEIKSVFCKEAERNVINNIFRTTDTGPTRNDSLKREKHIVTNIKIEKARNDTTKDIKNKLIDLKGSPTQVKPKTRQLRESDLTYFGIDNDRKVQENRIKPIFNSESKFVSDNIVENIFHSVKLIQQVSNSVSSSVCNSEPESDDGHEYQNIPLNINHAPVPTPRLRSKYEDNPNEIAVVKGGLKPIIEKEDDEVRDNVKPSTRRTKVRRQEECKTNRSLSEPPRNYKRNSHERSSRREGLKSSCTKDKLKEDNSMELPIAYSKILDKDIPIYANLNMNTVKSSPPPIQKHNKTSVTQRTSPIKNKNENNTVQSITYKSQHPSDSGTDSSSRIKRSMHKDTVSSSLKKEEKALRSERNRKSQYNDTLKKLKDDLGNTKNVKGRENNYKSEENNKSERYSRILQNTTPDKSRESNHGQIMHRDSSSHRKRNTFEYKKEHENIKPSLKLDSDATERYSSQMKSNEREKEFGLKHHHRSNKHREYVINYDDKKGTVSSICKIQTGLGTPRRKKTSKEMLKENHKDDALKTKTVDKLALLQLEDHQRDPKELKYADRKWKTKVHIRRSCQVL</sequence>
<feature type="compositionally biased region" description="Basic and acidic residues" evidence="1">
    <location>
        <begin position="828"/>
        <end position="849"/>
    </location>
</feature>
<feature type="compositionally biased region" description="Basic and acidic residues" evidence="1">
    <location>
        <begin position="720"/>
        <end position="740"/>
    </location>
</feature>
<feature type="compositionally biased region" description="Polar residues" evidence="1">
    <location>
        <begin position="784"/>
        <end position="820"/>
    </location>
</feature>
<evidence type="ECO:0000313" key="3">
    <source>
        <dbReference type="Proteomes" id="UP000494106"/>
    </source>
</evidence>
<comment type="caution">
    <text evidence="2">The sequence shown here is derived from an EMBL/GenBank/DDBJ whole genome shotgun (WGS) entry which is preliminary data.</text>
</comment>
<feature type="region of interest" description="Disordered" evidence="1">
    <location>
        <begin position="682"/>
        <end position="740"/>
    </location>
</feature>
<proteinExistence type="predicted"/>
<feature type="region of interest" description="Disordered" evidence="1">
    <location>
        <begin position="770"/>
        <end position="967"/>
    </location>
</feature>
<feature type="compositionally biased region" description="Polar residues" evidence="1">
    <location>
        <begin position="93"/>
        <end position="108"/>
    </location>
</feature>
<reference evidence="2 3" key="1">
    <citation type="submission" date="2020-04" db="EMBL/GenBank/DDBJ databases">
        <authorList>
            <person name="Wallbank WR R."/>
            <person name="Pardo Diaz C."/>
            <person name="Kozak K."/>
            <person name="Martin S."/>
            <person name="Jiggins C."/>
            <person name="Moest M."/>
            <person name="Warren A I."/>
            <person name="Byers J.R.P. K."/>
            <person name="Montejo-Kovacevich G."/>
            <person name="Yen C E."/>
        </authorList>
    </citation>
    <scope>NUCLEOTIDE SEQUENCE [LARGE SCALE GENOMIC DNA]</scope>
</reference>
<feature type="compositionally biased region" description="Basic and acidic residues" evidence="1">
    <location>
        <begin position="856"/>
        <end position="889"/>
    </location>
</feature>
<dbReference type="OrthoDB" id="8197951at2759"/>
<feature type="region of interest" description="Disordered" evidence="1">
    <location>
        <begin position="405"/>
        <end position="440"/>
    </location>
</feature>
<gene>
    <name evidence="2" type="ORF">APLA_LOCUS6549</name>
</gene>